<dbReference type="PDB" id="7PWO">
    <property type="method" value="EM"/>
    <property type="resolution" value="2.75 A"/>
    <property type="chains" value="B2=1-379"/>
</dbReference>
<dbReference type="RefSeq" id="XP_001705236.1">
    <property type="nucleotide sequence ID" value="XM_001705184.1"/>
</dbReference>
<reference evidence="7 8" key="2">
    <citation type="journal article" date="2022" name="Nucleic Acids Res.">
        <title>Cryo-EM structure of the ancient eukaryotic ribosome from the human parasite Giardia lamblia.</title>
        <authorList>
            <person name="Hiregange D.G."/>
            <person name="Rivalta A."/>
            <person name="Bose T."/>
            <person name="Breiner-Goldstein E."/>
            <person name="Samiya S."/>
            <person name="Cimicata G."/>
            <person name="Kulakova L."/>
            <person name="Zimmerman E."/>
            <person name="Bashan A."/>
            <person name="Herzberg O."/>
            <person name="Yonath A."/>
        </authorList>
    </citation>
    <scope>STRUCTURE BY ELECTRON MICROSCOPY (2.75 ANGSTROMS) IN COMPLEX WITH MG(2+)</scope>
</reference>
<feature type="binding site" evidence="7 8">
    <location>
        <position position="361"/>
    </location>
    <ligand>
        <name>Mg(2+)</name>
        <dbReference type="ChEBI" id="CHEBI:18420"/>
    </ligand>
</feature>
<dbReference type="PDB" id="8BTD">
    <property type="method" value="EM"/>
    <property type="resolution" value="4.90 A"/>
    <property type="chains" value="LB=1-379"/>
</dbReference>
<evidence type="ECO:0000256" key="3">
    <source>
        <dbReference type="ARBA" id="ARBA00023274"/>
    </source>
</evidence>
<dbReference type="EMDB" id="EMD-16228"/>
<dbReference type="EMDB" id="EMD-13681"/>
<dbReference type="EMDB" id="EMD-16222"/>
<reference evidence="5 6" key="1">
    <citation type="journal article" date="2007" name="Science">
        <title>Genomic minimalism in the early diverging intestinal parasite Giardia lamblia.</title>
        <authorList>
            <person name="Morrison H.G."/>
            <person name="McArthur A.G."/>
            <person name="Gillin F.D."/>
            <person name="Aley S.B."/>
            <person name="Adam R.D."/>
            <person name="Olsen G.J."/>
            <person name="Best A.A."/>
            <person name="Cande W.Z."/>
            <person name="Chen F."/>
            <person name="Cipriano M.J."/>
            <person name="Davids B.J."/>
            <person name="Dawson S.C."/>
            <person name="Elmendorf H.G."/>
            <person name="Hehl A.B."/>
            <person name="Holder M.E."/>
            <person name="Huse S.M."/>
            <person name="Kim U.U."/>
            <person name="Lasek-Nesselquist E."/>
            <person name="Manning G."/>
            <person name="Nigam A."/>
            <person name="Nixon J.E."/>
            <person name="Palm D."/>
            <person name="Passamaneck N.E."/>
            <person name="Prabhu A."/>
            <person name="Reich C.I."/>
            <person name="Reiner D.S."/>
            <person name="Samuelson J."/>
            <person name="Svard S.G."/>
            <person name="Sogin M.L."/>
        </authorList>
    </citation>
    <scope>NUCLEOTIDE SEQUENCE [LARGE SCALE GENOMIC DNA]</scope>
    <source>
        <strain evidence="5 6">WB C6</strain>
    </source>
</reference>
<evidence type="ECO:0007829" key="10">
    <source>
        <dbReference type="PDB" id="8BRM"/>
    </source>
</evidence>
<name>A8BRZ3_GIAIC</name>
<dbReference type="PDB" id="8BR8">
    <property type="method" value="EM"/>
    <property type="resolution" value="3.35 A"/>
    <property type="chains" value="LB=1-379"/>
</dbReference>
<dbReference type="GO" id="GO:0003735">
    <property type="term" value="F:structural constituent of ribosome"/>
    <property type="evidence" value="ECO:0000318"/>
    <property type="project" value="GO_Central"/>
</dbReference>
<dbReference type="FunFam" id="2.40.30.10:FF:000351">
    <property type="entry name" value="Ribosomal protein L3"/>
    <property type="match status" value="1"/>
</dbReference>
<dbReference type="GO" id="GO:0003723">
    <property type="term" value="F:RNA binding"/>
    <property type="evidence" value="ECO:0000318"/>
    <property type="project" value="GO_Central"/>
</dbReference>
<evidence type="ECO:0007829" key="8">
    <source>
        <dbReference type="PDB" id="7PWO"/>
    </source>
</evidence>
<dbReference type="PDB" id="8BTR">
    <property type="method" value="EM"/>
    <property type="resolution" value="3.25 A"/>
    <property type="chains" value="LB=1-379"/>
</dbReference>
<evidence type="ECO:0000256" key="4">
    <source>
        <dbReference type="RuleBase" id="RU003905"/>
    </source>
</evidence>
<keyword evidence="3 4" id="KW-0687">Ribonucleoprotein</keyword>
<dbReference type="Gene3D" id="4.10.960.10">
    <property type="entry name" value="Ribosomal protein L3, domain 3"/>
    <property type="match status" value="1"/>
</dbReference>
<reference evidence="9 10" key="3">
    <citation type="journal article" date="2023" name="Nucleic Acids Res.">
        <title>Insights into translocation mechanism and ribosome evolution from cryo-EM structures of translocation intermediates of Giardia intestinalis.</title>
        <authorList>
            <person name="Majumdar S."/>
            <person name="Emmerich A."/>
            <person name="Krakovka S."/>
            <person name="Mandava C.S."/>
            <person name="Svard S.G."/>
            <person name="Sanyal S."/>
        </authorList>
    </citation>
    <scope>STRUCTURE BY ELECTRON MICROSCOPY (3.25 ANGSTROMS)</scope>
</reference>
<dbReference type="FunCoup" id="A8BRZ3">
    <property type="interactions" value="128"/>
</dbReference>
<dbReference type="VEuPathDB" id="GiardiaDB:GL50803_16525"/>
<evidence type="ECO:0000256" key="1">
    <source>
        <dbReference type="ARBA" id="ARBA00006540"/>
    </source>
</evidence>
<dbReference type="PDB" id="8BRM">
    <property type="method" value="EM"/>
    <property type="resolution" value="3.33 A"/>
    <property type="chains" value="LB=1-379"/>
</dbReference>
<dbReference type="Proteomes" id="UP000001548">
    <property type="component" value="Unassembled WGS sequence"/>
</dbReference>
<dbReference type="EMDB" id="EMD-16225"/>
<proteinExistence type="evidence at protein level"/>
<dbReference type="EMDB" id="EMD-13683"/>
<dbReference type="PROSITE" id="PS00474">
    <property type="entry name" value="RIBOSOMAL_L3"/>
    <property type="match status" value="1"/>
</dbReference>
<dbReference type="EMDB" id="EMD-16226"/>
<comment type="caution">
    <text evidence="5">The sequence shown here is derived from an EMBL/GenBank/DDBJ whole genome shotgun (WGS) entry which is preliminary data.</text>
</comment>
<keyword evidence="7 8" id="KW-0479">Metal-binding</keyword>
<dbReference type="Pfam" id="PF00297">
    <property type="entry name" value="Ribosomal_L3"/>
    <property type="match status" value="1"/>
</dbReference>
<dbReference type="InterPro" id="IPR009000">
    <property type="entry name" value="Transl_B-barrel_sf"/>
</dbReference>
<dbReference type="SMR" id="A8BRZ3"/>
<gene>
    <name evidence="5" type="ORF">GL50803_0016525</name>
</gene>
<dbReference type="AlphaFoldDB" id="A8BRZ3"/>
<dbReference type="HOGENOM" id="CLU_033361_2_1_1"/>
<dbReference type="EMDB" id="EMD-16235"/>
<dbReference type="PDB" id="8BSJ">
    <property type="method" value="EM"/>
    <property type="resolution" value="6.49 A"/>
    <property type="chains" value="LB=1-379"/>
</dbReference>
<evidence type="ECO:0000256" key="2">
    <source>
        <dbReference type="ARBA" id="ARBA00022980"/>
    </source>
</evidence>
<keyword evidence="7 8" id="KW-0002">3D-structure</keyword>
<dbReference type="InterPro" id="IPR000597">
    <property type="entry name" value="Ribosomal_uL3"/>
</dbReference>
<dbReference type="EMBL" id="AACB03000002">
    <property type="protein sequence ID" value="KAE8304491.1"/>
    <property type="molecule type" value="Genomic_DNA"/>
</dbReference>
<dbReference type="GeneID" id="5698113"/>
<dbReference type="OMA" id="QRTEYNK"/>
<comment type="similarity">
    <text evidence="1 4">Belongs to the universal ribosomal protein uL3 family.</text>
</comment>
<dbReference type="SUPFAM" id="SSF50447">
    <property type="entry name" value="Translation proteins"/>
    <property type="match status" value="1"/>
</dbReference>
<keyword evidence="2 4" id="KW-0689">Ribosomal protein</keyword>
<dbReference type="Gene3D" id="3.30.1430.10">
    <property type="match status" value="1"/>
</dbReference>
<dbReference type="FunFam" id="4.10.960.10:FF:000002">
    <property type="entry name" value="60S ribosomal protein L3"/>
    <property type="match status" value="1"/>
</dbReference>
<dbReference type="GO" id="GO:0022625">
    <property type="term" value="C:cytosolic large ribosomal subunit"/>
    <property type="evidence" value="ECO:0000318"/>
    <property type="project" value="GO_Central"/>
</dbReference>
<dbReference type="PDB" id="8BSI">
    <property type="method" value="EM"/>
    <property type="resolution" value="3.40 A"/>
    <property type="chains" value="LB=1-379"/>
</dbReference>
<dbReference type="EMDB" id="EMD-16211"/>
<sequence length="379" mass="42642">MSHRKFSCCRKGNLGYLPRKRCTRGRGRCKTFPPDVQGAPIHLTAFLGYKAGCTHVMRFIDHRGSNLHNRQAIDQATIIDAPPMICTAIIGYAKTPKGLRAVTTVWAAHIAEPAMRRFYRNYFHAEKTAFSTYMKKAADGTYIKEQLGRLKQHADVIRIVAHTQPALTPLKQKKADIMEIQVNGGANVAEKVDYAYALMEKPISIKDVFSVGAQIDTISITRGRGFEGVVTRWGVTRLPRKTRRGNRKVACIGAWHPANVQYTVARAGQMGYFHRTDTNKQVFMIDTAENPRCCTTEFDLTDKSINPVGGFVNYGRVQGDFIMIKGTCPGPKRRPVVMRNALLPHRNCPPVQLQWISTASKFGHGIFETVEERRQFYAK</sequence>
<dbReference type="Gene3D" id="2.40.30.10">
    <property type="entry name" value="Translation factors"/>
    <property type="match status" value="1"/>
</dbReference>
<dbReference type="InterPro" id="IPR044892">
    <property type="entry name" value="Ribosomal_L3_dom_3_arc_sf"/>
</dbReference>
<accession>A8BRZ3</accession>
<evidence type="ECO:0007829" key="9">
    <source>
        <dbReference type="PDB" id="8BR8"/>
    </source>
</evidence>
<dbReference type="KEGG" id="gla:GL50803_0016525"/>
<dbReference type="GO" id="GO:0006412">
    <property type="term" value="P:translation"/>
    <property type="evidence" value="ECO:0000318"/>
    <property type="project" value="GO_Central"/>
</dbReference>
<dbReference type="InterPro" id="IPR019926">
    <property type="entry name" value="Ribosomal_uL3_CS"/>
</dbReference>
<dbReference type="PANTHER" id="PTHR11363:SF5">
    <property type="entry name" value="LARGE RIBOSOMAL SUBUNIT PROTEIN UL3"/>
    <property type="match status" value="1"/>
</dbReference>
<dbReference type="PDB" id="7PWG">
    <property type="method" value="EM"/>
    <property type="resolution" value="2.75 A"/>
    <property type="chains" value="B=1-379"/>
</dbReference>
<dbReference type="PANTHER" id="PTHR11363">
    <property type="entry name" value="60S RIBOSOMAL PROTEIN L3-RELATED"/>
    <property type="match status" value="1"/>
</dbReference>
<dbReference type="STRING" id="184922.A8BRZ3"/>
<protein>
    <submittedName>
        <fullName evidence="5">Ribosomal protein L3</fullName>
    </submittedName>
</protein>
<organism evidence="5 6">
    <name type="scientific">Giardia intestinalis (strain ATCC 50803 / WB clone C6)</name>
    <name type="common">Giardia lamblia</name>
    <dbReference type="NCBI Taxonomy" id="184922"/>
    <lineage>
        <taxon>Eukaryota</taxon>
        <taxon>Metamonada</taxon>
        <taxon>Diplomonadida</taxon>
        <taxon>Hexamitidae</taxon>
        <taxon>Giardiinae</taxon>
        <taxon>Giardia</taxon>
    </lineage>
</organism>
<evidence type="ECO:0007829" key="7">
    <source>
        <dbReference type="PDB" id="7PWG"/>
    </source>
</evidence>
<keyword evidence="6" id="KW-1185">Reference proteome</keyword>
<evidence type="ECO:0000313" key="6">
    <source>
        <dbReference type="Proteomes" id="UP000001548"/>
    </source>
</evidence>
<evidence type="ECO:0000313" key="5">
    <source>
        <dbReference type="EMBL" id="KAE8304491.1"/>
    </source>
</evidence>
<dbReference type="InterPro" id="IPR045077">
    <property type="entry name" value="L3_arc_euk"/>
</dbReference>